<dbReference type="FunFam" id="3.40.50.2300:FF:000001">
    <property type="entry name" value="DNA-binding response regulator PhoB"/>
    <property type="match status" value="1"/>
</dbReference>
<dbReference type="GO" id="GO:0006355">
    <property type="term" value="P:regulation of DNA-templated transcription"/>
    <property type="evidence" value="ECO:0007669"/>
    <property type="project" value="InterPro"/>
</dbReference>
<feature type="modified residue" description="4-aspartylphosphate" evidence="8">
    <location>
        <position position="51"/>
    </location>
</feature>
<evidence type="ECO:0000259" key="10">
    <source>
        <dbReference type="PROSITE" id="PS50110"/>
    </source>
</evidence>
<gene>
    <name evidence="12" type="ORF">SAMN05660649_00373</name>
</gene>
<keyword evidence="4" id="KW-0805">Transcription regulation</keyword>
<dbReference type="SUPFAM" id="SSF52172">
    <property type="entry name" value="CheY-like"/>
    <property type="match status" value="1"/>
</dbReference>
<dbReference type="PROSITE" id="PS51755">
    <property type="entry name" value="OMPR_PHOB"/>
    <property type="match status" value="1"/>
</dbReference>
<evidence type="ECO:0000256" key="9">
    <source>
        <dbReference type="PROSITE-ProRule" id="PRU01091"/>
    </source>
</evidence>
<dbReference type="SMART" id="SM00862">
    <property type="entry name" value="Trans_reg_C"/>
    <property type="match status" value="1"/>
</dbReference>
<evidence type="ECO:0000259" key="11">
    <source>
        <dbReference type="PROSITE" id="PS51755"/>
    </source>
</evidence>
<organism evidence="12 13">
    <name type="scientific">Desulfotruncus arcticus DSM 17038</name>
    <dbReference type="NCBI Taxonomy" id="1121424"/>
    <lineage>
        <taxon>Bacteria</taxon>
        <taxon>Bacillati</taxon>
        <taxon>Bacillota</taxon>
        <taxon>Clostridia</taxon>
        <taxon>Eubacteriales</taxon>
        <taxon>Desulfallaceae</taxon>
        <taxon>Desulfotruncus</taxon>
    </lineage>
</organism>
<dbReference type="PANTHER" id="PTHR48111:SF22">
    <property type="entry name" value="REGULATOR OF RPOS"/>
    <property type="match status" value="1"/>
</dbReference>
<dbReference type="Gene3D" id="3.40.50.2300">
    <property type="match status" value="1"/>
</dbReference>
<feature type="domain" description="Response regulatory" evidence="10">
    <location>
        <begin position="2"/>
        <end position="115"/>
    </location>
</feature>
<keyword evidence="6" id="KW-0804">Transcription</keyword>
<dbReference type="Pfam" id="PF00486">
    <property type="entry name" value="Trans_reg_C"/>
    <property type="match status" value="1"/>
</dbReference>
<dbReference type="InterPro" id="IPR001867">
    <property type="entry name" value="OmpR/PhoB-type_DNA-bd"/>
</dbReference>
<protein>
    <recommendedName>
        <fullName evidence="1">Stage 0 sporulation protein A homolog</fullName>
    </recommendedName>
</protein>
<sequence length="224" mass="25618">MRILFIDDDEKISSMMHRVLTFEGHEVFLASNGREGLREAERIKPDLVILDIMMPGMSGWEVCGQIRLISDVPILMLTAKDEVADKVRGLDVGADDYLVKPFALEELLARVRALLRRTARTKTSDKRILSCGNLTLDVEKREARRNNHVIVLTTKEFELLKIFLEYPRQVLTRDSLMEQVWGLDFSGESNVLEVFIGNLRHKLEHGGMSRLIHTVRGVGYTLKE</sequence>
<dbReference type="PANTHER" id="PTHR48111">
    <property type="entry name" value="REGULATOR OF RPOS"/>
    <property type="match status" value="1"/>
</dbReference>
<dbReference type="Pfam" id="PF00072">
    <property type="entry name" value="Response_reg"/>
    <property type="match status" value="1"/>
</dbReference>
<reference evidence="13" key="1">
    <citation type="submission" date="2016-10" db="EMBL/GenBank/DDBJ databases">
        <authorList>
            <person name="Varghese N."/>
            <person name="Submissions S."/>
        </authorList>
    </citation>
    <scope>NUCLEOTIDE SEQUENCE [LARGE SCALE GENOMIC DNA]</scope>
    <source>
        <strain evidence="13">DSM 17038</strain>
    </source>
</reference>
<feature type="domain" description="OmpR/PhoB-type" evidence="11">
    <location>
        <begin position="126"/>
        <end position="224"/>
    </location>
</feature>
<dbReference type="STRING" id="341036.SAMN05660649_00373"/>
<keyword evidence="2 8" id="KW-0597">Phosphoprotein</keyword>
<dbReference type="GO" id="GO:0032993">
    <property type="term" value="C:protein-DNA complex"/>
    <property type="evidence" value="ECO:0007669"/>
    <property type="project" value="TreeGrafter"/>
</dbReference>
<dbReference type="GO" id="GO:0000976">
    <property type="term" value="F:transcription cis-regulatory region binding"/>
    <property type="evidence" value="ECO:0007669"/>
    <property type="project" value="TreeGrafter"/>
</dbReference>
<dbReference type="CDD" id="cd00383">
    <property type="entry name" value="trans_reg_C"/>
    <property type="match status" value="1"/>
</dbReference>
<evidence type="ECO:0000256" key="5">
    <source>
        <dbReference type="ARBA" id="ARBA00023125"/>
    </source>
</evidence>
<dbReference type="EMBL" id="FOOX01000001">
    <property type="protein sequence ID" value="SFF99081.1"/>
    <property type="molecule type" value="Genomic_DNA"/>
</dbReference>
<proteinExistence type="predicted"/>
<evidence type="ECO:0000313" key="13">
    <source>
        <dbReference type="Proteomes" id="UP000199337"/>
    </source>
</evidence>
<evidence type="ECO:0000313" key="12">
    <source>
        <dbReference type="EMBL" id="SFF99081.1"/>
    </source>
</evidence>
<dbReference type="FunFam" id="1.10.10.10:FF:000005">
    <property type="entry name" value="Two-component system response regulator"/>
    <property type="match status" value="1"/>
</dbReference>
<evidence type="ECO:0000256" key="2">
    <source>
        <dbReference type="ARBA" id="ARBA00022553"/>
    </source>
</evidence>
<evidence type="ECO:0000256" key="1">
    <source>
        <dbReference type="ARBA" id="ARBA00018672"/>
    </source>
</evidence>
<evidence type="ECO:0000256" key="4">
    <source>
        <dbReference type="ARBA" id="ARBA00023015"/>
    </source>
</evidence>
<dbReference type="InterPro" id="IPR011006">
    <property type="entry name" value="CheY-like_superfamily"/>
</dbReference>
<keyword evidence="13" id="KW-1185">Reference proteome</keyword>
<name>A0A1I2NCL6_9FIRM</name>
<dbReference type="SMART" id="SM00448">
    <property type="entry name" value="REC"/>
    <property type="match status" value="1"/>
</dbReference>
<evidence type="ECO:0000256" key="8">
    <source>
        <dbReference type="PROSITE-ProRule" id="PRU00169"/>
    </source>
</evidence>
<dbReference type="RefSeq" id="WP_274377496.1">
    <property type="nucleotide sequence ID" value="NZ_FOOX01000001.1"/>
</dbReference>
<dbReference type="InterPro" id="IPR001789">
    <property type="entry name" value="Sig_transdc_resp-reg_receiver"/>
</dbReference>
<dbReference type="GO" id="GO:0005829">
    <property type="term" value="C:cytosol"/>
    <property type="evidence" value="ECO:0007669"/>
    <property type="project" value="TreeGrafter"/>
</dbReference>
<comment type="function">
    <text evidence="7">May play the central regulatory role in sporulation. It may be an element of the effector pathway responsible for the activation of sporulation genes in response to nutritional stress. Spo0A may act in concert with spo0H (a sigma factor) to control the expression of some genes that are critical to the sporulation process.</text>
</comment>
<keyword evidence="3" id="KW-0902">Two-component regulatory system</keyword>
<dbReference type="Gene3D" id="6.10.250.690">
    <property type="match status" value="1"/>
</dbReference>
<dbReference type="AlphaFoldDB" id="A0A1I2NCL6"/>
<keyword evidence="5 9" id="KW-0238">DNA-binding</keyword>
<dbReference type="InterPro" id="IPR036388">
    <property type="entry name" value="WH-like_DNA-bd_sf"/>
</dbReference>
<evidence type="ECO:0000256" key="7">
    <source>
        <dbReference type="ARBA" id="ARBA00024867"/>
    </source>
</evidence>
<dbReference type="PROSITE" id="PS50110">
    <property type="entry name" value="RESPONSE_REGULATORY"/>
    <property type="match status" value="1"/>
</dbReference>
<accession>A0A1I2NCL6</accession>
<dbReference type="Proteomes" id="UP000199337">
    <property type="component" value="Unassembled WGS sequence"/>
</dbReference>
<evidence type="ECO:0000256" key="6">
    <source>
        <dbReference type="ARBA" id="ARBA00023163"/>
    </source>
</evidence>
<dbReference type="GO" id="GO:0000156">
    <property type="term" value="F:phosphorelay response regulator activity"/>
    <property type="evidence" value="ECO:0007669"/>
    <property type="project" value="TreeGrafter"/>
</dbReference>
<dbReference type="Gene3D" id="1.10.10.10">
    <property type="entry name" value="Winged helix-like DNA-binding domain superfamily/Winged helix DNA-binding domain"/>
    <property type="match status" value="1"/>
</dbReference>
<dbReference type="InterPro" id="IPR039420">
    <property type="entry name" value="WalR-like"/>
</dbReference>
<evidence type="ECO:0000256" key="3">
    <source>
        <dbReference type="ARBA" id="ARBA00023012"/>
    </source>
</evidence>
<feature type="DNA-binding region" description="OmpR/PhoB-type" evidence="9">
    <location>
        <begin position="126"/>
        <end position="224"/>
    </location>
</feature>
<dbReference type="CDD" id="cd17627">
    <property type="entry name" value="REC_OmpR_PrrA-like"/>
    <property type="match status" value="1"/>
</dbReference>